<organism evidence="3 4">
    <name type="scientific">Falsirhodobacter algicola</name>
    <dbReference type="NCBI Taxonomy" id="2692330"/>
    <lineage>
        <taxon>Bacteria</taxon>
        <taxon>Pseudomonadati</taxon>
        <taxon>Pseudomonadota</taxon>
        <taxon>Alphaproteobacteria</taxon>
        <taxon>Rhodobacterales</taxon>
        <taxon>Paracoccaceae</taxon>
        <taxon>Falsirhodobacter</taxon>
    </lineage>
</organism>
<dbReference type="PANTHER" id="PTHR34606:SF15">
    <property type="entry name" value="BON DOMAIN-CONTAINING PROTEIN"/>
    <property type="match status" value="1"/>
</dbReference>
<evidence type="ECO:0000256" key="1">
    <source>
        <dbReference type="SAM" id="MobiDB-lite"/>
    </source>
</evidence>
<sequence>MSDDRYRDREPYLDGRGTRTEGARRMHQYGEDPRGGDWMSDRDPIPYAMPYRQPYPMNDIDMRNADPYAAPMQPRGPQGSNGDGRGERGAPSVDHGYGTHDPRSGDRGMIDRASDEVASWFGDDKAAARRDEDHRGKGPRGYVRSDARILEDVNDRLSEDRWVDASDIDVRVTDAEVTLSGMVQSRGQKRRAEDCAEGISGVKHVQNNLRVAPQERPAF</sequence>
<dbReference type="KEGG" id="fap:GR316_10575"/>
<dbReference type="InterPro" id="IPR047800">
    <property type="entry name" value="SWFGD_dom"/>
</dbReference>
<feature type="compositionally biased region" description="Basic and acidic residues" evidence="1">
    <location>
        <begin position="97"/>
        <end position="115"/>
    </location>
</feature>
<dbReference type="RefSeq" id="WP_211783886.1">
    <property type="nucleotide sequence ID" value="NZ_CP047289.1"/>
</dbReference>
<evidence type="ECO:0000259" key="2">
    <source>
        <dbReference type="PROSITE" id="PS50914"/>
    </source>
</evidence>
<keyword evidence="4" id="KW-1185">Reference proteome</keyword>
<dbReference type="InterPro" id="IPR014004">
    <property type="entry name" value="Transpt-assoc_nodulatn_dom_bac"/>
</dbReference>
<dbReference type="AlphaFoldDB" id="A0A8J8MUS1"/>
<name>A0A8J8MUS1_9RHOB</name>
<dbReference type="Gene3D" id="3.30.1340.30">
    <property type="match status" value="1"/>
</dbReference>
<dbReference type="Pfam" id="PF04972">
    <property type="entry name" value="BON"/>
    <property type="match status" value="1"/>
</dbReference>
<protein>
    <submittedName>
        <fullName evidence="3">BON domain-containing protein</fullName>
    </submittedName>
</protein>
<accession>A0A8J8MUS1</accession>
<reference evidence="3" key="1">
    <citation type="submission" date="2020-01" db="EMBL/GenBank/DDBJ databases">
        <authorList>
            <person name="Yang Y."/>
            <person name="Kwon Y.M."/>
        </authorList>
    </citation>
    <scope>NUCLEOTIDE SEQUENCE</scope>
    <source>
        <strain evidence="3">PG104</strain>
    </source>
</reference>
<dbReference type="InterPro" id="IPR007055">
    <property type="entry name" value="BON_dom"/>
</dbReference>
<dbReference type="PROSITE" id="PS50914">
    <property type="entry name" value="BON"/>
    <property type="match status" value="1"/>
</dbReference>
<feature type="domain" description="BON" evidence="2">
    <location>
        <begin position="145"/>
        <end position="213"/>
    </location>
</feature>
<feature type="region of interest" description="Disordered" evidence="1">
    <location>
        <begin position="58"/>
        <end position="142"/>
    </location>
</feature>
<dbReference type="PANTHER" id="PTHR34606">
    <property type="entry name" value="BON DOMAIN-CONTAINING PROTEIN"/>
    <property type="match status" value="1"/>
</dbReference>
<dbReference type="Proteomes" id="UP000679284">
    <property type="component" value="Chromosome"/>
</dbReference>
<feature type="region of interest" description="Disordered" evidence="1">
    <location>
        <begin position="1"/>
        <end position="41"/>
    </location>
</feature>
<evidence type="ECO:0000313" key="4">
    <source>
        <dbReference type="Proteomes" id="UP000679284"/>
    </source>
</evidence>
<proteinExistence type="predicted"/>
<dbReference type="EMBL" id="CP047289">
    <property type="protein sequence ID" value="QUS36668.1"/>
    <property type="molecule type" value="Genomic_DNA"/>
</dbReference>
<gene>
    <name evidence="3" type="ORF">GR316_10575</name>
</gene>
<dbReference type="InterPro" id="IPR051686">
    <property type="entry name" value="Lipoprotein_DolP"/>
</dbReference>
<dbReference type="NCBIfam" id="NF033157">
    <property type="entry name" value="SWFGD_domain"/>
    <property type="match status" value="1"/>
</dbReference>
<dbReference type="SMART" id="SM00749">
    <property type="entry name" value="BON"/>
    <property type="match status" value="1"/>
</dbReference>
<evidence type="ECO:0000313" key="3">
    <source>
        <dbReference type="EMBL" id="QUS36668.1"/>
    </source>
</evidence>
<feature type="compositionally biased region" description="Basic and acidic residues" evidence="1">
    <location>
        <begin position="122"/>
        <end position="136"/>
    </location>
</feature>